<name>A0AAD7QB90_QUISA</name>
<feature type="compositionally biased region" description="Polar residues" evidence="1">
    <location>
        <begin position="261"/>
        <end position="278"/>
    </location>
</feature>
<dbReference type="InterPro" id="IPR039300">
    <property type="entry name" value="JASON"/>
</dbReference>
<dbReference type="KEGG" id="qsa:O6P43_007671"/>
<feature type="compositionally biased region" description="Acidic residues" evidence="1">
    <location>
        <begin position="14"/>
        <end position="30"/>
    </location>
</feature>
<organism evidence="2 3">
    <name type="scientific">Quillaja saponaria</name>
    <name type="common">Soap bark tree</name>
    <dbReference type="NCBI Taxonomy" id="32244"/>
    <lineage>
        <taxon>Eukaryota</taxon>
        <taxon>Viridiplantae</taxon>
        <taxon>Streptophyta</taxon>
        <taxon>Embryophyta</taxon>
        <taxon>Tracheophyta</taxon>
        <taxon>Spermatophyta</taxon>
        <taxon>Magnoliopsida</taxon>
        <taxon>eudicotyledons</taxon>
        <taxon>Gunneridae</taxon>
        <taxon>Pentapetalae</taxon>
        <taxon>rosids</taxon>
        <taxon>fabids</taxon>
        <taxon>Fabales</taxon>
        <taxon>Quillajaceae</taxon>
        <taxon>Quillaja</taxon>
    </lineage>
</organism>
<comment type="caution">
    <text evidence="2">The sequence shown here is derived from an EMBL/GenBank/DDBJ whole genome shotgun (WGS) entry which is preliminary data.</text>
</comment>
<dbReference type="GO" id="GO:0007142">
    <property type="term" value="P:male meiosis II"/>
    <property type="evidence" value="ECO:0007669"/>
    <property type="project" value="InterPro"/>
</dbReference>
<feature type="compositionally biased region" description="Polar residues" evidence="1">
    <location>
        <begin position="192"/>
        <end position="217"/>
    </location>
</feature>
<reference evidence="2" key="1">
    <citation type="journal article" date="2023" name="Science">
        <title>Elucidation of the pathway for biosynthesis of saponin adjuvants from the soapbark tree.</title>
        <authorList>
            <person name="Reed J."/>
            <person name="Orme A."/>
            <person name="El-Demerdash A."/>
            <person name="Owen C."/>
            <person name="Martin L.B.B."/>
            <person name="Misra R.C."/>
            <person name="Kikuchi S."/>
            <person name="Rejzek M."/>
            <person name="Martin A.C."/>
            <person name="Harkess A."/>
            <person name="Leebens-Mack J."/>
            <person name="Louveau T."/>
            <person name="Stephenson M.J."/>
            <person name="Osbourn A."/>
        </authorList>
    </citation>
    <scope>NUCLEOTIDE SEQUENCE</scope>
    <source>
        <strain evidence="2">S10</strain>
    </source>
</reference>
<feature type="region of interest" description="Disordered" evidence="1">
    <location>
        <begin position="192"/>
        <end position="221"/>
    </location>
</feature>
<dbReference type="PANTHER" id="PTHR33318">
    <property type="entry name" value="ASPARTYL/GLUTAMYL-TRNA(ASN/GLN) AMIDOTRANSFERASE SUBUNIT"/>
    <property type="match status" value="1"/>
</dbReference>
<evidence type="ECO:0000313" key="3">
    <source>
        <dbReference type="Proteomes" id="UP001163823"/>
    </source>
</evidence>
<evidence type="ECO:0000313" key="2">
    <source>
        <dbReference type="EMBL" id="KAJ7978164.1"/>
    </source>
</evidence>
<feature type="region of interest" description="Disordered" evidence="1">
    <location>
        <begin position="1"/>
        <end position="58"/>
    </location>
</feature>
<sequence length="312" mass="34677">MSFHSPNHRCENCIENDDDYGDEDLEDDNLDDHQKKGEDVEGSVNQASVQEESSESLFSLSIDSRRQVSAVEKAENEVNSPIPVLDYCYSEEEAKEIGSSQNARDRIQSVCSVLNPIENLSEWKVVKATVTQPVKHQAKENINSEQGFDIPSSPEPNLKVASCYSKSKSSPLKHQEHEIGVDTSLSSWLIESETTPKSKNSTTSVGNSPSKGTSSPMSREDRPILGALTIEELRLFSASTTPRRTRHRSPDETPIIGTVGSYWSHTGQATDSDSSSSCGRMPNRGTRDREALGKDRRVKWNSTQFKFLVLHM</sequence>
<keyword evidence="3" id="KW-1185">Reference proteome</keyword>
<feature type="region of interest" description="Disordered" evidence="1">
    <location>
        <begin position="239"/>
        <end position="288"/>
    </location>
</feature>
<protein>
    <submittedName>
        <fullName evidence="2">Protein JASON-like</fullName>
    </submittedName>
</protein>
<dbReference type="EMBL" id="JARAOO010000003">
    <property type="protein sequence ID" value="KAJ7978164.1"/>
    <property type="molecule type" value="Genomic_DNA"/>
</dbReference>
<gene>
    <name evidence="2" type="ORF">O6P43_007671</name>
</gene>
<proteinExistence type="predicted"/>
<dbReference type="Proteomes" id="UP001163823">
    <property type="component" value="Chromosome 3"/>
</dbReference>
<feature type="compositionally biased region" description="Polar residues" evidence="1">
    <location>
        <begin position="137"/>
        <end position="146"/>
    </location>
</feature>
<dbReference type="AlphaFoldDB" id="A0AAD7QB90"/>
<accession>A0AAD7QB90</accession>
<dbReference type="PANTHER" id="PTHR33318:SF22">
    <property type="entry name" value="SUPPRESSOR PROTEIN SRP40-LIKE ISOFORM X1"/>
    <property type="match status" value="1"/>
</dbReference>
<feature type="region of interest" description="Disordered" evidence="1">
    <location>
        <begin position="137"/>
        <end position="161"/>
    </location>
</feature>
<evidence type="ECO:0000256" key="1">
    <source>
        <dbReference type="SAM" id="MobiDB-lite"/>
    </source>
</evidence>